<keyword evidence="3" id="KW-1185">Reference proteome</keyword>
<dbReference type="Proteomes" id="UP000789752">
    <property type="component" value="Unassembled WGS sequence"/>
</dbReference>
<gene>
    <name evidence="2" type="ORF">R54767_00029</name>
</gene>
<dbReference type="Pfam" id="PF13524">
    <property type="entry name" value="Glyco_trans_1_2"/>
    <property type="match status" value="1"/>
</dbReference>
<protein>
    <recommendedName>
        <fullName evidence="1">Spore protein YkvP/CgeB glycosyl transferase-like domain-containing protein</fullName>
    </recommendedName>
</protein>
<evidence type="ECO:0000259" key="1">
    <source>
        <dbReference type="Pfam" id="PF13524"/>
    </source>
</evidence>
<accession>A0ABM8TX30</accession>
<dbReference type="EMBL" id="CAJQYY010000001">
    <property type="protein sequence ID" value="CAG4885528.1"/>
    <property type="molecule type" value="Genomic_DNA"/>
</dbReference>
<evidence type="ECO:0000313" key="2">
    <source>
        <dbReference type="EMBL" id="CAG4885528.1"/>
    </source>
</evidence>
<proteinExistence type="predicted"/>
<organism evidence="2 3">
    <name type="scientific">Paraburkholderia gardini</name>
    <dbReference type="NCBI Taxonomy" id="2823469"/>
    <lineage>
        <taxon>Bacteria</taxon>
        <taxon>Pseudomonadati</taxon>
        <taxon>Pseudomonadota</taxon>
        <taxon>Betaproteobacteria</taxon>
        <taxon>Burkholderiales</taxon>
        <taxon>Burkholderiaceae</taxon>
        <taxon>Paraburkholderia</taxon>
    </lineage>
</organism>
<evidence type="ECO:0000313" key="3">
    <source>
        <dbReference type="Proteomes" id="UP000789752"/>
    </source>
</evidence>
<reference evidence="2 3" key="1">
    <citation type="submission" date="2021-04" db="EMBL/GenBank/DDBJ databases">
        <authorList>
            <person name="Vanwijnsberghe S."/>
        </authorList>
    </citation>
    <scope>NUCLEOTIDE SEQUENCE [LARGE SCALE GENOMIC DNA]</scope>
    <source>
        <strain evidence="2 3">LMG 32171</strain>
    </source>
</reference>
<feature type="domain" description="Spore protein YkvP/CgeB glycosyl transferase-like" evidence="1">
    <location>
        <begin position="186"/>
        <end position="335"/>
    </location>
</feature>
<dbReference type="InterPro" id="IPR055259">
    <property type="entry name" value="YkvP/CgeB_Glyco_trans-like"/>
</dbReference>
<name>A0ABM8TX30_9BURK</name>
<sequence>MNESMTNDFILPAGLVGRFAVVKLWPGIKTAEDECIARLKIAATALGLECVEIHADGRLLDAPEIMVSKKDVDFVLHLHYDTPKFYDVFSFVALWNPLQFYHEWGYQRTSRNLLTHNDFVSCSSRAADDHVSRMVRNEMTHLPPLFNLYHSTADIVYPPSLGDQKLFYIGINWEAISGGKSRHQDVLKRLDQTGLMRIYGPTIFQDVQVWKGYKSYMCEIPFDGVSMLQEISKAGIALVLSSQAHKNSELMSNRLFESVAAGALVICDENKFASRYFGDSLLYIDSRCSVEKIFEDIQNHLAWAKASPEQALAKIAKAQEIFKQRFTLTRNVRDLYLGLNDRKSALLRHQGLDASAPKLHVALYLLTPEWSEEVLRSHIASVDAQEYTALLPVFVIDRVAAEKNRTAIEKALATSPVRIEVLEMDFFDYGPTGAFKSERKVGAVIADLLADAPRGDAIIFVAPNEALYSNHVQVLAGSLIRNPDRNCVATAAIMKKGSAPVHAVHEHIEFGYHDADAPIGFGRLIFRHIGLAGDLELALPHLHLKPLAALVGENKIYQEIPATIVIDLEAAYPKGNWHQMQENELLGDFAPNVFTVNRGFVRDLPSLAPRAIQQPTTVPYSRFSRRWILYQMKALREMGPGARMKHLGTRVARKLGTQRPRRIT</sequence>
<comment type="caution">
    <text evidence="2">The sequence shown here is derived from an EMBL/GenBank/DDBJ whole genome shotgun (WGS) entry which is preliminary data.</text>
</comment>